<sequence>MRTRYRVLSFLPALILLAGCAEQRQMPKLQNQIGQLNQQLQTLTDQATALERQNALNSQSTSGVYLLPAAQTSTVLESSIGRLNVSLRNIETEANGTSALLHIRTLDAKGLPAFGAQLDWGRLDPVSGKPLAGDTQTQSFVVSPTLLPKAEAIIELRLSGLSPEELGFVRLHQVQEIQSPPPVAATESP</sequence>
<evidence type="ECO:0000313" key="2">
    <source>
        <dbReference type="Proteomes" id="UP000029435"/>
    </source>
</evidence>
<dbReference type="STRING" id="180957.B5S52_16400"/>
<gene>
    <name evidence="1" type="ORF">KU74_04445</name>
</gene>
<dbReference type="InterPro" id="IPR021658">
    <property type="entry name" value="DUF3251"/>
</dbReference>
<dbReference type="Pfam" id="PF11622">
    <property type="entry name" value="DUF3251"/>
    <property type="match status" value="1"/>
</dbReference>
<dbReference type="PROSITE" id="PS51257">
    <property type="entry name" value="PROKAR_LIPOPROTEIN"/>
    <property type="match status" value="1"/>
</dbReference>
<dbReference type="Proteomes" id="UP000029435">
    <property type="component" value="Unassembled WGS sequence"/>
</dbReference>
<dbReference type="InterPro" id="IPR037125">
    <property type="entry name" value="YajI-like_sf"/>
</dbReference>
<comment type="caution">
    <text evidence="1">The sequence shown here is derived from an EMBL/GenBank/DDBJ whole genome shotgun (WGS) entry which is preliminary data.</text>
</comment>
<protein>
    <submittedName>
        <fullName evidence="1">Uncharacterized protein</fullName>
    </submittedName>
</protein>
<dbReference type="RefSeq" id="WP_010282039.1">
    <property type="nucleotide sequence ID" value="NZ_BSWF01000004.1"/>
</dbReference>
<dbReference type="PATRIC" id="fig|180957.22.peg.4444"/>
<dbReference type="GeneID" id="57241197"/>
<proteinExistence type="predicted"/>
<accession>A0A086F085</accession>
<dbReference type="NCBIfam" id="NF008575">
    <property type="entry name" value="PRK11530.1"/>
    <property type="match status" value="1"/>
</dbReference>
<dbReference type="Gene3D" id="2.60.40.1620">
    <property type="entry name" value="Lipoprotein YajI-like"/>
    <property type="match status" value="1"/>
</dbReference>
<name>A0A086F085_9GAMM</name>
<evidence type="ECO:0000313" key="1">
    <source>
        <dbReference type="EMBL" id="KGA35728.1"/>
    </source>
</evidence>
<dbReference type="EMBL" id="JQOD01000001">
    <property type="protein sequence ID" value="KGA35728.1"/>
    <property type="molecule type" value="Genomic_DNA"/>
</dbReference>
<reference evidence="1 2" key="1">
    <citation type="submission" date="2014-08" db="EMBL/GenBank/DDBJ databases">
        <title>Genome sequences of NCPPB Pectobacterium isolates.</title>
        <authorList>
            <person name="Glover R.H."/>
            <person name="Sapp M."/>
            <person name="Elphinstone J."/>
        </authorList>
    </citation>
    <scope>NUCLEOTIDE SEQUENCE [LARGE SCALE GENOMIC DNA]</scope>
    <source>
        <strain evidence="1 2">LMG 21372</strain>
    </source>
</reference>
<dbReference type="AlphaFoldDB" id="A0A086F085"/>
<organism evidence="1 2">
    <name type="scientific">Pectobacterium brasiliense</name>
    <dbReference type="NCBI Taxonomy" id="180957"/>
    <lineage>
        <taxon>Bacteria</taxon>
        <taxon>Pseudomonadati</taxon>
        <taxon>Pseudomonadota</taxon>
        <taxon>Gammaproteobacteria</taxon>
        <taxon>Enterobacterales</taxon>
        <taxon>Pectobacteriaceae</taxon>
        <taxon>Pectobacterium</taxon>
    </lineage>
</organism>
<dbReference type="OrthoDB" id="6504692at2"/>